<evidence type="ECO:0000256" key="2">
    <source>
        <dbReference type="ARBA" id="ARBA00022617"/>
    </source>
</evidence>
<keyword evidence="6" id="KW-0560">Oxidoreductase</keyword>
<dbReference type="Proteomes" id="UP000316614">
    <property type="component" value="Chromosome"/>
</dbReference>
<feature type="binding site" description="covalent" evidence="8">
    <location>
        <position position="86"/>
    </location>
    <ligand>
        <name>heme c</name>
        <dbReference type="ChEBI" id="CHEBI:61717"/>
        <label>1</label>
    </ligand>
</feature>
<feature type="signal peptide" evidence="10">
    <location>
        <begin position="1"/>
        <end position="26"/>
    </location>
</feature>
<keyword evidence="13" id="KW-1185">Reference proteome</keyword>
<dbReference type="GO" id="GO:0004130">
    <property type="term" value="F:cytochrome-c peroxidase activity"/>
    <property type="evidence" value="ECO:0007669"/>
    <property type="project" value="TreeGrafter"/>
</dbReference>
<dbReference type="Pfam" id="PF03150">
    <property type="entry name" value="CCP_MauG"/>
    <property type="match status" value="1"/>
</dbReference>
<dbReference type="RefSeq" id="WP_141616210.1">
    <property type="nucleotide sequence ID" value="NZ_CP041253.1"/>
</dbReference>
<evidence type="ECO:0000256" key="5">
    <source>
        <dbReference type="ARBA" id="ARBA00022764"/>
    </source>
</evidence>
<feature type="domain" description="Cytochrome c" evidence="11">
    <location>
        <begin position="213"/>
        <end position="341"/>
    </location>
</feature>
<keyword evidence="3 9" id="KW-0479">Metal-binding</keyword>
<organism evidence="12 13">
    <name type="scientific">Echinicola soli</name>
    <dbReference type="NCBI Taxonomy" id="2591634"/>
    <lineage>
        <taxon>Bacteria</taxon>
        <taxon>Pseudomonadati</taxon>
        <taxon>Bacteroidota</taxon>
        <taxon>Cytophagia</taxon>
        <taxon>Cytophagales</taxon>
        <taxon>Cyclobacteriaceae</taxon>
        <taxon>Echinicola</taxon>
    </lineage>
</organism>
<dbReference type="PIRSF" id="PIRSF000294">
    <property type="entry name" value="Cytochrome-c_peroxidase"/>
    <property type="match status" value="1"/>
</dbReference>
<evidence type="ECO:0000256" key="6">
    <source>
        <dbReference type="ARBA" id="ARBA00023002"/>
    </source>
</evidence>
<feature type="binding site" description="axial binding residue" evidence="9">
    <location>
        <position position="87"/>
    </location>
    <ligand>
        <name>heme c</name>
        <dbReference type="ChEBI" id="CHEBI:61717"/>
        <label>1</label>
    </ligand>
    <ligandPart>
        <name>Fe</name>
        <dbReference type="ChEBI" id="CHEBI:18248"/>
    </ligandPart>
</feature>
<dbReference type="PROSITE" id="PS51007">
    <property type="entry name" value="CYTC"/>
    <property type="match status" value="1"/>
</dbReference>
<evidence type="ECO:0000313" key="12">
    <source>
        <dbReference type="EMBL" id="QDH80994.1"/>
    </source>
</evidence>
<evidence type="ECO:0000256" key="8">
    <source>
        <dbReference type="PIRSR" id="PIRSR000294-1"/>
    </source>
</evidence>
<name>A0A514CMR1_9BACT</name>
<evidence type="ECO:0000313" key="13">
    <source>
        <dbReference type="Proteomes" id="UP000316614"/>
    </source>
</evidence>
<evidence type="ECO:0000256" key="7">
    <source>
        <dbReference type="ARBA" id="ARBA00023004"/>
    </source>
</evidence>
<evidence type="ECO:0000256" key="4">
    <source>
        <dbReference type="ARBA" id="ARBA00022729"/>
    </source>
</evidence>
<dbReference type="KEGG" id="echi:FKX85_18870"/>
<dbReference type="InterPro" id="IPR026259">
    <property type="entry name" value="MauG/Cytc_peroxidase"/>
</dbReference>
<evidence type="ECO:0000256" key="1">
    <source>
        <dbReference type="ARBA" id="ARBA00004418"/>
    </source>
</evidence>
<comment type="cofactor">
    <cofactor evidence="8">
        <name>heme</name>
        <dbReference type="ChEBI" id="CHEBI:30413"/>
    </cofactor>
    <text evidence="8">Binds 2 heme groups.</text>
</comment>
<dbReference type="OrthoDB" id="9805202at2"/>
<dbReference type="Pfam" id="PF00034">
    <property type="entry name" value="Cytochrom_C"/>
    <property type="match status" value="1"/>
</dbReference>
<keyword evidence="2 8" id="KW-0349">Heme</keyword>
<evidence type="ECO:0000256" key="9">
    <source>
        <dbReference type="PIRSR" id="PIRSR000294-2"/>
    </source>
</evidence>
<dbReference type="InterPro" id="IPR004852">
    <property type="entry name" value="Di-haem_cyt_c_peroxidsae"/>
</dbReference>
<dbReference type="GO" id="GO:0042597">
    <property type="term" value="C:periplasmic space"/>
    <property type="evidence" value="ECO:0007669"/>
    <property type="project" value="UniProtKB-SubCell"/>
</dbReference>
<dbReference type="PANTHER" id="PTHR30600">
    <property type="entry name" value="CYTOCHROME C PEROXIDASE-RELATED"/>
    <property type="match status" value="1"/>
</dbReference>
<evidence type="ECO:0000256" key="10">
    <source>
        <dbReference type="SAM" id="SignalP"/>
    </source>
</evidence>
<protein>
    <submittedName>
        <fullName evidence="12">C-type cytochrome</fullName>
    </submittedName>
</protein>
<feature type="binding site" description="covalent" evidence="8">
    <location>
        <position position="229"/>
    </location>
    <ligand>
        <name>heme c</name>
        <dbReference type="ChEBI" id="CHEBI:61717"/>
        <label>2</label>
    </ligand>
</feature>
<dbReference type="SUPFAM" id="SSF46626">
    <property type="entry name" value="Cytochrome c"/>
    <property type="match status" value="2"/>
</dbReference>
<dbReference type="PANTHER" id="PTHR30600:SF10">
    <property type="entry name" value="BLL6722 PROTEIN"/>
    <property type="match status" value="1"/>
</dbReference>
<dbReference type="InterPro" id="IPR036909">
    <property type="entry name" value="Cyt_c-like_dom_sf"/>
</dbReference>
<dbReference type="EMBL" id="CP041253">
    <property type="protein sequence ID" value="QDH80994.1"/>
    <property type="molecule type" value="Genomic_DNA"/>
</dbReference>
<feature type="binding site" description="covalent" evidence="8">
    <location>
        <position position="226"/>
    </location>
    <ligand>
        <name>heme c</name>
        <dbReference type="ChEBI" id="CHEBI:61717"/>
        <label>2</label>
    </ligand>
</feature>
<dbReference type="GO" id="GO:0009055">
    <property type="term" value="F:electron transfer activity"/>
    <property type="evidence" value="ECO:0007669"/>
    <property type="project" value="InterPro"/>
</dbReference>
<dbReference type="Gene3D" id="1.10.760.10">
    <property type="entry name" value="Cytochrome c-like domain"/>
    <property type="match status" value="2"/>
</dbReference>
<proteinExistence type="predicted"/>
<comment type="subcellular location">
    <subcellularLocation>
        <location evidence="1">Periplasm</location>
    </subcellularLocation>
</comment>
<evidence type="ECO:0000259" key="11">
    <source>
        <dbReference type="PROSITE" id="PS51007"/>
    </source>
</evidence>
<sequence length="353" mass="39906">MKKAITYRLLLPLCLKILLVGCLPDAADNQGKSPDYFSPVVSPSLLQEDFPQPARNPMSKQGVLLGKTLFYDHGLSANGKVNCASCHLPQLAFSDGVSLSDQGVSGKMLHRHSPALFNMTWHKGLFWDGGSTNLESLVFGPLTHPDEMGADLNEVIHYLRGNQDYSELFKAAFKTDTITSAFISRALAQFVRTLISQDSRYDQWQRKETDFNPQEISGYQLYQKHCNSCHQEGLFTDLQYHNNGLDATYPDPDELEELLLGRYRISFDDQDLGAYKTPSLRNIYLTAPYMHDGRFETLEEVLDHYENGIQRNGSLAPELENGINLTNQQREDLLAFLATLTDHTFINNKAYQK</sequence>
<reference evidence="12 13" key="1">
    <citation type="submission" date="2019-06" db="EMBL/GenBank/DDBJ databases">
        <title>Echinicola alkalisoli sp. nov. isolated from saline soil.</title>
        <authorList>
            <person name="Sun J.-Q."/>
            <person name="Xu L."/>
        </authorList>
    </citation>
    <scope>NUCLEOTIDE SEQUENCE [LARGE SCALE GENOMIC DNA]</scope>
    <source>
        <strain evidence="12 13">LN3S3</strain>
    </source>
</reference>
<keyword evidence="7 9" id="KW-0408">Iron</keyword>
<feature type="binding site" description="covalent" evidence="8">
    <location>
        <position position="83"/>
    </location>
    <ligand>
        <name>heme c</name>
        <dbReference type="ChEBI" id="CHEBI:61717"/>
        <label>1</label>
    </ligand>
</feature>
<comment type="PTM">
    <text evidence="8">Binds 2 heme groups per subunit.</text>
</comment>
<dbReference type="AlphaFoldDB" id="A0A514CMR1"/>
<keyword evidence="5" id="KW-0574">Periplasm</keyword>
<dbReference type="GO" id="GO:0046872">
    <property type="term" value="F:metal ion binding"/>
    <property type="evidence" value="ECO:0007669"/>
    <property type="project" value="UniProtKB-KW"/>
</dbReference>
<feature type="chain" id="PRO_5022121561" evidence="10">
    <location>
        <begin position="27"/>
        <end position="353"/>
    </location>
</feature>
<dbReference type="GO" id="GO:0020037">
    <property type="term" value="F:heme binding"/>
    <property type="evidence" value="ECO:0007669"/>
    <property type="project" value="InterPro"/>
</dbReference>
<feature type="binding site" description="axial binding residue" evidence="9">
    <location>
        <position position="230"/>
    </location>
    <ligand>
        <name>heme c</name>
        <dbReference type="ChEBI" id="CHEBI:61717"/>
        <label>2</label>
    </ligand>
    <ligandPart>
        <name>Fe</name>
        <dbReference type="ChEBI" id="CHEBI:18248"/>
    </ligandPart>
</feature>
<evidence type="ECO:0000256" key="3">
    <source>
        <dbReference type="ARBA" id="ARBA00022723"/>
    </source>
</evidence>
<dbReference type="InterPro" id="IPR009056">
    <property type="entry name" value="Cyt_c-like_dom"/>
</dbReference>
<keyword evidence="4 10" id="KW-0732">Signal</keyword>
<dbReference type="InterPro" id="IPR051395">
    <property type="entry name" value="Cytochrome_c_Peroxidase/MauG"/>
</dbReference>
<accession>A0A514CMR1</accession>
<gene>
    <name evidence="12" type="ORF">FKX85_18870</name>
</gene>